<dbReference type="PANTHER" id="PTHR11820:SF7">
    <property type="entry name" value="ACYLPYRUVASE FAHD1, MITOCHONDRIAL"/>
    <property type="match status" value="1"/>
</dbReference>
<accession>A0ABW0XSE6</accession>
<evidence type="ECO:0000313" key="3">
    <source>
        <dbReference type="EMBL" id="MFC5673423.1"/>
    </source>
</evidence>
<dbReference type="EMBL" id="JBHSPC010000085">
    <property type="protein sequence ID" value="MFC5673423.1"/>
    <property type="molecule type" value="Genomic_DNA"/>
</dbReference>
<dbReference type="Gene3D" id="3.90.850.10">
    <property type="entry name" value="Fumarylacetoacetase-like, C-terminal domain"/>
    <property type="match status" value="1"/>
</dbReference>
<dbReference type="Pfam" id="PF01557">
    <property type="entry name" value="FAA_hydrolase"/>
    <property type="match status" value="1"/>
</dbReference>
<dbReference type="GO" id="GO:0016787">
    <property type="term" value="F:hydrolase activity"/>
    <property type="evidence" value="ECO:0007669"/>
    <property type="project" value="UniProtKB-KW"/>
</dbReference>
<proteinExistence type="predicted"/>
<sequence length="287" mass="31433">MRLGVFDGNRLAVSTDTEVIDVTDLVPGPDTPQGPLQRLLEQDLGHVLAAPEALRDSRRIDPEKVAWSAPLPRPHKIIGAPANYRAHVAEMNNPNTIAEWGLFLKAASSVIGPDELVRLPYSDVRTDQEAELGVVIGRRARNVSREEALDYVFGYTCVLDITIRSTEDRSTRKSFDTFTPIGPFVVTRDEVGDPDDLELRCWVNDESRQHSRTSLMIYSVPRLIEYASSVMTLMPGDVIATGTPEGVGPLADGDRIAMEVEKVGRLEVGVTADGALPYASRLGRGTN</sequence>
<feature type="domain" description="Fumarylacetoacetase-like C-terminal" evidence="2">
    <location>
        <begin position="76"/>
        <end position="270"/>
    </location>
</feature>
<dbReference type="InterPro" id="IPR036663">
    <property type="entry name" value="Fumarylacetoacetase_C_sf"/>
</dbReference>
<reference evidence="4" key="1">
    <citation type="journal article" date="2019" name="Int. J. Syst. Evol. Microbiol.">
        <title>The Global Catalogue of Microorganisms (GCM) 10K type strain sequencing project: providing services to taxonomists for standard genome sequencing and annotation.</title>
        <authorList>
            <consortium name="The Broad Institute Genomics Platform"/>
            <consortium name="The Broad Institute Genome Sequencing Center for Infectious Disease"/>
            <person name="Wu L."/>
            <person name="Ma J."/>
        </authorList>
    </citation>
    <scope>NUCLEOTIDE SEQUENCE [LARGE SCALE GENOMIC DNA]</scope>
    <source>
        <strain evidence="4">JCM 13852</strain>
    </source>
</reference>
<dbReference type="PANTHER" id="PTHR11820">
    <property type="entry name" value="ACYLPYRUVASE"/>
    <property type="match status" value="1"/>
</dbReference>
<comment type="caution">
    <text evidence="3">The sequence shown here is derived from an EMBL/GenBank/DDBJ whole genome shotgun (WGS) entry which is preliminary data.</text>
</comment>
<keyword evidence="4" id="KW-1185">Reference proteome</keyword>
<dbReference type="SUPFAM" id="SSF56529">
    <property type="entry name" value="FAH"/>
    <property type="match status" value="1"/>
</dbReference>
<dbReference type="InterPro" id="IPR011234">
    <property type="entry name" value="Fumarylacetoacetase-like_C"/>
</dbReference>
<keyword evidence="1" id="KW-0479">Metal-binding</keyword>
<evidence type="ECO:0000313" key="4">
    <source>
        <dbReference type="Proteomes" id="UP001596183"/>
    </source>
</evidence>
<gene>
    <name evidence="3" type="ORF">ACFP2V_25965</name>
</gene>
<evidence type="ECO:0000256" key="1">
    <source>
        <dbReference type="ARBA" id="ARBA00022723"/>
    </source>
</evidence>
<dbReference type="Proteomes" id="UP001596183">
    <property type="component" value="Unassembled WGS sequence"/>
</dbReference>
<protein>
    <submittedName>
        <fullName evidence="3">Fumarylacetoacetate hydrolase family protein</fullName>
    </submittedName>
</protein>
<evidence type="ECO:0000259" key="2">
    <source>
        <dbReference type="Pfam" id="PF01557"/>
    </source>
</evidence>
<name>A0ABW0XSE6_9ACTN</name>
<keyword evidence="3" id="KW-0378">Hydrolase</keyword>
<dbReference type="RefSeq" id="WP_381217245.1">
    <property type="nucleotide sequence ID" value="NZ_JBHSPC010000085.1"/>
</dbReference>
<organism evidence="3 4">
    <name type="scientific">Streptomyces incanus</name>
    <dbReference type="NCBI Taxonomy" id="887453"/>
    <lineage>
        <taxon>Bacteria</taxon>
        <taxon>Bacillati</taxon>
        <taxon>Actinomycetota</taxon>
        <taxon>Actinomycetes</taxon>
        <taxon>Kitasatosporales</taxon>
        <taxon>Streptomycetaceae</taxon>
        <taxon>Streptomyces</taxon>
    </lineage>
</organism>